<keyword evidence="1" id="KW-0472">Membrane</keyword>
<evidence type="ECO:0000256" key="1">
    <source>
        <dbReference type="SAM" id="Phobius"/>
    </source>
</evidence>
<protein>
    <submittedName>
        <fullName evidence="2">Uncharacterized protein</fullName>
    </submittedName>
</protein>
<accession>A0A941ANL7</accession>
<reference evidence="2" key="1">
    <citation type="submission" date="2021-03" db="EMBL/GenBank/DDBJ databases">
        <title>Bacillus suaedae sp. nov., isolated from Suaeda aralocaspica.</title>
        <authorList>
            <person name="Lei R.F.R."/>
        </authorList>
    </citation>
    <scope>NUCLEOTIDE SEQUENCE</scope>
    <source>
        <strain evidence="2">YZJH907-2</strain>
    </source>
</reference>
<sequence length="74" mass="8551">MVLKKATKYDDLIALLISVIFARYLGRDVLGLTIDLDHIFLSSLMVLLFIILFYYLTKVIISFSINIATKRLRN</sequence>
<keyword evidence="1" id="KW-1133">Transmembrane helix</keyword>
<name>A0A941ANL7_9BACI</name>
<keyword evidence="1" id="KW-0812">Transmembrane</keyword>
<feature type="transmembrane region" description="Helical" evidence="1">
    <location>
        <begin position="38"/>
        <end position="56"/>
    </location>
</feature>
<dbReference type="RefSeq" id="WP_210596619.1">
    <property type="nucleotide sequence ID" value="NZ_JAGKSQ010000002.1"/>
</dbReference>
<dbReference type="Proteomes" id="UP000678228">
    <property type="component" value="Unassembled WGS sequence"/>
</dbReference>
<feature type="transmembrane region" description="Helical" evidence="1">
    <location>
        <begin position="9"/>
        <end position="26"/>
    </location>
</feature>
<evidence type="ECO:0000313" key="2">
    <source>
        <dbReference type="EMBL" id="MBP3950951.1"/>
    </source>
</evidence>
<evidence type="ECO:0000313" key="3">
    <source>
        <dbReference type="Proteomes" id="UP000678228"/>
    </source>
</evidence>
<organism evidence="2 3">
    <name type="scientific">Halalkalibacter suaedae</name>
    <dbReference type="NCBI Taxonomy" id="2822140"/>
    <lineage>
        <taxon>Bacteria</taxon>
        <taxon>Bacillati</taxon>
        <taxon>Bacillota</taxon>
        <taxon>Bacilli</taxon>
        <taxon>Bacillales</taxon>
        <taxon>Bacillaceae</taxon>
        <taxon>Halalkalibacter</taxon>
    </lineage>
</organism>
<keyword evidence="3" id="KW-1185">Reference proteome</keyword>
<gene>
    <name evidence="2" type="ORF">J7W16_07360</name>
</gene>
<comment type="caution">
    <text evidence="2">The sequence shown here is derived from an EMBL/GenBank/DDBJ whole genome shotgun (WGS) entry which is preliminary data.</text>
</comment>
<proteinExistence type="predicted"/>
<dbReference type="EMBL" id="JAGKSQ010000002">
    <property type="protein sequence ID" value="MBP3950951.1"/>
    <property type="molecule type" value="Genomic_DNA"/>
</dbReference>
<dbReference type="AlphaFoldDB" id="A0A941ANL7"/>